<evidence type="ECO:0000313" key="1">
    <source>
        <dbReference type="EMBL" id="MBB6479805.1"/>
    </source>
</evidence>
<dbReference type="RefSeq" id="WP_343060129.1">
    <property type="nucleotide sequence ID" value="NZ_JACHGJ010000002.1"/>
</dbReference>
<comment type="caution">
    <text evidence="1">The sequence shown here is derived from an EMBL/GenBank/DDBJ whole genome shotgun (WGS) entry which is preliminary data.</text>
</comment>
<organism evidence="1 2">
    <name type="scientific">Spirochaeta isovalerica</name>
    <dbReference type="NCBI Taxonomy" id="150"/>
    <lineage>
        <taxon>Bacteria</taxon>
        <taxon>Pseudomonadati</taxon>
        <taxon>Spirochaetota</taxon>
        <taxon>Spirochaetia</taxon>
        <taxon>Spirochaetales</taxon>
        <taxon>Spirochaetaceae</taxon>
        <taxon>Spirochaeta</taxon>
    </lineage>
</organism>
<reference evidence="1 2" key="1">
    <citation type="submission" date="2020-08" db="EMBL/GenBank/DDBJ databases">
        <title>Genomic Encyclopedia of Type Strains, Phase IV (KMG-IV): sequencing the most valuable type-strain genomes for metagenomic binning, comparative biology and taxonomic classification.</title>
        <authorList>
            <person name="Goeker M."/>
        </authorList>
    </citation>
    <scope>NUCLEOTIDE SEQUENCE [LARGE SCALE GENOMIC DNA]</scope>
    <source>
        <strain evidence="1 2">DSM 2461</strain>
    </source>
</reference>
<keyword evidence="2" id="KW-1185">Reference proteome</keyword>
<accession>A0A841R7H4</accession>
<dbReference type="Proteomes" id="UP000587760">
    <property type="component" value="Unassembled WGS sequence"/>
</dbReference>
<protein>
    <submittedName>
        <fullName evidence="1">ABC-type dipeptide/oligopeptide/nickel transport system ATPase subunit</fullName>
    </submittedName>
</protein>
<name>A0A841R7H4_9SPIO</name>
<dbReference type="Gene3D" id="3.30.980.10">
    <property type="entry name" value="Threonyl-trna Synthetase, Chain A, domain 2"/>
    <property type="match status" value="1"/>
</dbReference>
<proteinExistence type="predicted"/>
<sequence length="315" mass="36135">MENYSTRMLRENLIFSTYYAPRGRNRLYALGKLLSQRYISSHDQLIGVIGSEGAGKSTLIKALFPGLELTNDDDGVNVRPTPIYDFKEDDFFSGHTFHIDYRYESAFHQQFEIVDAVNKAINSGRRVIIEHFDLIYEALGYNAQILFGIGEEVIVARPNVFGPSPLAIKEVSHKTIKYRLMAHSAEDITSMVLEQDYNYKNPILHSDVKHGFVISFDEKPDIDIRELEAKVLDIINKDIKIQNSREQHIKIGDHEMFCTGVRTHVKSSGQIQDFKLRKEFTYDPYTKEYLLVGRVGSKEEAAGFENILMEPETEL</sequence>
<evidence type="ECO:0000313" key="2">
    <source>
        <dbReference type="Proteomes" id="UP000587760"/>
    </source>
</evidence>
<dbReference type="SUPFAM" id="SSF52540">
    <property type="entry name" value="P-loop containing nucleoside triphosphate hydrolases"/>
    <property type="match status" value="1"/>
</dbReference>
<dbReference type="InterPro" id="IPR027417">
    <property type="entry name" value="P-loop_NTPase"/>
</dbReference>
<dbReference type="EMBL" id="JACHGJ010000002">
    <property type="protein sequence ID" value="MBB6479805.1"/>
    <property type="molecule type" value="Genomic_DNA"/>
</dbReference>
<dbReference type="AlphaFoldDB" id="A0A841R7H4"/>
<gene>
    <name evidence="1" type="ORF">HNR50_001463</name>
</gene>